<evidence type="ECO:0000313" key="11">
    <source>
        <dbReference type="Proteomes" id="UP000596661"/>
    </source>
</evidence>
<comment type="similarity">
    <text evidence="2">Belongs to the 3-beta-HSD family.</text>
</comment>
<organism evidence="10 11">
    <name type="scientific">Cannabis sativa</name>
    <name type="common">Hemp</name>
    <name type="synonym">Marijuana</name>
    <dbReference type="NCBI Taxonomy" id="3483"/>
    <lineage>
        <taxon>Eukaryota</taxon>
        <taxon>Viridiplantae</taxon>
        <taxon>Streptophyta</taxon>
        <taxon>Embryophyta</taxon>
        <taxon>Tracheophyta</taxon>
        <taxon>Spermatophyta</taxon>
        <taxon>Magnoliopsida</taxon>
        <taxon>eudicotyledons</taxon>
        <taxon>Gunneridae</taxon>
        <taxon>Pentapetalae</taxon>
        <taxon>rosids</taxon>
        <taxon>fabids</taxon>
        <taxon>Rosales</taxon>
        <taxon>Cannabaceae</taxon>
        <taxon>Cannabis</taxon>
    </lineage>
</organism>
<dbReference type="PANTHER" id="PTHR43245:SF51">
    <property type="entry name" value="SHORT CHAIN DEHYDROGENASE_REDUCTASE FAMILY 42E, MEMBER 2"/>
    <property type="match status" value="1"/>
</dbReference>
<keyword evidence="7 8" id="KW-0472">Membrane</keyword>
<protein>
    <recommendedName>
        <fullName evidence="8">Reticulon-like protein</fullName>
    </recommendedName>
</protein>
<reference evidence="10" key="2">
    <citation type="submission" date="2021-03" db="UniProtKB">
        <authorList>
            <consortium name="EnsemblPlants"/>
        </authorList>
    </citation>
    <scope>IDENTIFICATION</scope>
</reference>
<keyword evidence="4 8" id="KW-0256">Endoplasmic reticulum</keyword>
<evidence type="ECO:0000256" key="4">
    <source>
        <dbReference type="ARBA" id="ARBA00022824"/>
    </source>
</evidence>
<dbReference type="Proteomes" id="UP000596661">
    <property type="component" value="Chromosome 7"/>
</dbReference>
<dbReference type="Gramene" id="evm.model.07.1530">
    <property type="protein sequence ID" value="cds.evm.model.07.1530"/>
    <property type="gene ID" value="evm.TU.07.1530"/>
</dbReference>
<evidence type="ECO:0000256" key="6">
    <source>
        <dbReference type="ARBA" id="ARBA00023002"/>
    </source>
</evidence>
<keyword evidence="6" id="KW-0560">Oxidoreductase</keyword>
<evidence type="ECO:0000259" key="9">
    <source>
        <dbReference type="PROSITE" id="PS50845"/>
    </source>
</evidence>
<dbReference type="PANTHER" id="PTHR43245">
    <property type="entry name" value="BIFUNCTIONAL POLYMYXIN RESISTANCE PROTEIN ARNA"/>
    <property type="match status" value="1"/>
</dbReference>
<evidence type="ECO:0000256" key="3">
    <source>
        <dbReference type="ARBA" id="ARBA00022692"/>
    </source>
</evidence>
<keyword evidence="3 8" id="KW-0812">Transmembrane</keyword>
<dbReference type="InterPro" id="IPR002225">
    <property type="entry name" value="3Beta_OHSteriod_DH/Estase"/>
</dbReference>
<comment type="subcellular location">
    <subcellularLocation>
        <location evidence="1 8">Endoplasmic reticulum membrane</location>
        <topology evidence="1 8">Multi-pass membrane protein</topology>
    </subcellularLocation>
</comment>
<dbReference type="EMBL" id="UZAU01000669">
    <property type="status" value="NOT_ANNOTATED_CDS"/>
    <property type="molecule type" value="Genomic_DNA"/>
</dbReference>
<dbReference type="Pfam" id="PF01073">
    <property type="entry name" value="3Beta_HSD"/>
    <property type="match status" value="1"/>
</dbReference>
<dbReference type="InterPro" id="IPR050177">
    <property type="entry name" value="Lipid_A_modif_metabolic_enz"/>
</dbReference>
<evidence type="ECO:0000256" key="2">
    <source>
        <dbReference type="ARBA" id="ARBA00009219"/>
    </source>
</evidence>
<dbReference type="SUPFAM" id="SSF51735">
    <property type="entry name" value="NAD(P)-binding Rossmann-fold domains"/>
    <property type="match status" value="1"/>
</dbReference>
<evidence type="ECO:0000256" key="5">
    <source>
        <dbReference type="ARBA" id="ARBA00022989"/>
    </source>
</evidence>
<feature type="transmembrane region" description="Helical" evidence="8">
    <location>
        <begin position="430"/>
        <end position="449"/>
    </location>
</feature>
<dbReference type="EnsemblPlants" id="evm.model.07.1530">
    <property type="protein sequence ID" value="cds.evm.model.07.1530"/>
    <property type="gene ID" value="evm.TU.07.1530"/>
</dbReference>
<name>A0A803Q308_CANSA</name>
<gene>
    <name evidence="10" type="primary">LOC115723106</name>
</gene>
<proteinExistence type="inferred from homology"/>
<dbReference type="GO" id="GO:0016616">
    <property type="term" value="F:oxidoreductase activity, acting on the CH-OH group of donors, NAD or NADP as acceptor"/>
    <property type="evidence" value="ECO:0007669"/>
    <property type="project" value="InterPro"/>
</dbReference>
<keyword evidence="11" id="KW-1185">Reference proteome</keyword>
<evidence type="ECO:0000256" key="8">
    <source>
        <dbReference type="RuleBase" id="RU363132"/>
    </source>
</evidence>
<keyword evidence="5 8" id="KW-1133">Transmembrane helix</keyword>
<feature type="transmembrane region" description="Helical" evidence="8">
    <location>
        <begin position="403"/>
        <end position="424"/>
    </location>
</feature>
<dbReference type="AlphaFoldDB" id="A0A803Q308"/>
<evidence type="ECO:0000313" key="10">
    <source>
        <dbReference type="EnsemblPlants" id="cds.evm.model.07.1530"/>
    </source>
</evidence>
<dbReference type="InterPro" id="IPR003388">
    <property type="entry name" value="Reticulon"/>
</dbReference>
<dbReference type="Gene3D" id="3.40.50.720">
    <property type="entry name" value="NAD(P)-binding Rossmann-like Domain"/>
    <property type="match status" value="1"/>
</dbReference>
<dbReference type="PROSITE" id="PS50845">
    <property type="entry name" value="RETICULON"/>
    <property type="match status" value="1"/>
</dbReference>
<reference evidence="10" key="1">
    <citation type="submission" date="2018-11" db="EMBL/GenBank/DDBJ databases">
        <authorList>
            <person name="Grassa J C."/>
        </authorList>
    </citation>
    <scope>NUCLEOTIDE SEQUENCE [LARGE SCALE GENOMIC DNA]</scope>
</reference>
<feature type="domain" description="Reticulon" evidence="9">
    <location>
        <begin position="390"/>
        <end position="584"/>
    </location>
</feature>
<dbReference type="OMA" id="WGKFIIG"/>
<accession>A0A803Q308</accession>
<dbReference type="Pfam" id="PF02453">
    <property type="entry name" value="Reticulon"/>
    <property type="match status" value="1"/>
</dbReference>
<evidence type="ECO:0000256" key="7">
    <source>
        <dbReference type="ARBA" id="ARBA00023136"/>
    </source>
</evidence>
<evidence type="ECO:0000256" key="1">
    <source>
        <dbReference type="ARBA" id="ARBA00004477"/>
    </source>
</evidence>
<feature type="transmembrane region" description="Helical" evidence="8">
    <location>
        <begin position="516"/>
        <end position="534"/>
    </location>
</feature>
<dbReference type="GO" id="GO:0006694">
    <property type="term" value="P:steroid biosynthetic process"/>
    <property type="evidence" value="ECO:0007669"/>
    <property type="project" value="InterPro"/>
</dbReference>
<dbReference type="GO" id="GO:0005789">
    <property type="term" value="C:endoplasmic reticulum membrane"/>
    <property type="evidence" value="ECO:0007669"/>
    <property type="project" value="UniProtKB-SubCell"/>
</dbReference>
<dbReference type="InterPro" id="IPR036291">
    <property type="entry name" value="NAD(P)-bd_dom_sf"/>
</dbReference>
<sequence length="592" mass="66431">MGVDDDRLAELNPKTRTCVVIGGRGFIGRSLVLSLLKLGKWFVRIADSAHSIHLDPYEHDSLLSHAIASGRACYHHIDVRDKSLVFKVAVEGSSVAFYLDYADLHADNFHLCYTIIVQGAKNIINACRECKLRKLIYNSTADVVFDGSHDIVNGDELLPYPGKFDNVLSDLKAQAEALILLANNIDGLLTCAIRPCNVFGPGDTNLVPFFVTLAQSGWTKFIIGNGESISDFTYVENVSHALICVEAALDFRTASIAGKAFFISNLHPTKFWDFLLLILEGLGYQRPLIKLPARMVWHILSFIKWAHRKWGFLECSHNLFHYAQLASRSRTFNCSAAQKHIGYSPLVSNEEGVSLTIQSFSHLAQDIFYSRYCDRVEPSKVEKLLGGGKVADILLWRDEKKSFACFLALVLLFNWFFLSGRTFADSAAKLLLLLTFALFGYSVLPTKVFGFDVKRLPISCFEIHEGILKDSITAVARLWNRGFYCVRSLANGHDWELFFKVVASVYFLKLISIQSLMMAMGIALAFAFTAFFVYEQYESEVDGVSKLLHSGVKEVVKLLKSLPHSAASIICKKNNYPRQYKKSTPAQAQHWK</sequence>